<dbReference type="OrthoDB" id="4034328at2759"/>
<name>A0A7H9HYL3_9SACH</name>
<organism evidence="2 3">
    <name type="scientific">Torulaspora globosa</name>
    <dbReference type="NCBI Taxonomy" id="48254"/>
    <lineage>
        <taxon>Eukaryota</taxon>
        <taxon>Fungi</taxon>
        <taxon>Dikarya</taxon>
        <taxon>Ascomycota</taxon>
        <taxon>Saccharomycotina</taxon>
        <taxon>Saccharomycetes</taxon>
        <taxon>Saccharomycetales</taxon>
        <taxon>Saccharomycetaceae</taxon>
        <taxon>Torulaspora</taxon>
    </lineage>
</organism>
<keyword evidence="3" id="KW-1185">Reference proteome</keyword>
<dbReference type="InterPro" id="IPR054494">
    <property type="entry name" value="COG2_C"/>
</dbReference>
<dbReference type="Gene3D" id="1.20.58.1240">
    <property type="match status" value="1"/>
</dbReference>
<evidence type="ECO:0000313" key="3">
    <source>
        <dbReference type="Proteomes" id="UP000510647"/>
    </source>
</evidence>
<protein>
    <recommendedName>
        <fullName evidence="1">Conserved oligomeric Golgi complex subunit 2 C-terminal domain-containing protein</fullName>
    </recommendedName>
</protein>
<proteinExistence type="predicted"/>
<feature type="domain" description="Conserved oligomeric Golgi complex subunit 2 C-terminal" evidence="1">
    <location>
        <begin position="107"/>
        <end position="245"/>
    </location>
</feature>
<sequence length="266" mass="30349">MNLSDEDELNLELPRITEVNRDLFSSEVEKLDSDIETFDVSEFLIRNNCNFMPLDLLIGDLSRLSQDMVEVLLEKVTTKYNDYLEFCEPYVNEKNQNVVELQETMADLKGFGKRLEQLSCRDLARTQEVIGDTVDYLCKLDEMTRQLENHLQIPEMISLAGQISKRLHAMCGTEPLEQQLCTELTIQLGSLIQKIRSQLEELSGLDSSYVHHLRNEYHGLLQGSQISLKILTDKCLEDVHNYQPLAKALLSLLSTKPLDPSPSDSA</sequence>
<dbReference type="EMBL" id="CP059274">
    <property type="protein sequence ID" value="QLQ82463.1"/>
    <property type="molecule type" value="Genomic_DNA"/>
</dbReference>
<evidence type="ECO:0000313" key="2">
    <source>
        <dbReference type="EMBL" id="QLQ82463.1"/>
    </source>
</evidence>
<accession>A0A7H9HYL3</accession>
<dbReference type="Proteomes" id="UP000510647">
    <property type="component" value="Chromosome 8"/>
</dbReference>
<reference evidence="2 3" key="1">
    <citation type="submission" date="2020-06" db="EMBL/GenBank/DDBJ databases">
        <title>The yeast mating-type switching endonuclease HO is a domesticated member of an unorthodox homing genetic element family.</title>
        <authorList>
            <person name="Coughlan A.Y."/>
            <person name="Lombardi L."/>
            <person name="Braun-Galleani S."/>
            <person name="Martos A.R."/>
            <person name="Galeote V."/>
            <person name="Bigey F."/>
            <person name="Dequin S."/>
            <person name="Byrne K.P."/>
            <person name="Wolfe K.H."/>
        </authorList>
    </citation>
    <scope>NUCLEOTIDE SEQUENCE [LARGE SCALE GENOMIC DNA]</scope>
    <source>
        <strain evidence="2 3">CBS2947</strain>
    </source>
</reference>
<dbReference type="AlphaFoldDB" id="A0A7H9HYL3"/>
<dbReference type="Pfam" id="PF22431">
    <property type="entry name" value="COG2p_C"/>
    <property type="match status" value="1"/>
</dbReference>
<gene>
    <name evidence="2" type="ORF">HG537_0H02250</name>
</gene>
<evidence type="ECO:0000259" key="1">
    <source>
        <dbReference type="Pfam" id="PF22431"/>
    </source>
</evidence>